<dbReference type="Proteomes" id="UP000004465">
    <property type="component" value="Unassembled WGS sequence"/>
</dbReference>
<keyword evidence="2" id="KW-1185">Reference proteome</keyword>
<evidence type="ECO:0000313" key="2">
    <source>
        <dbReference type="Proteomes" id="UP000004465"/>
    </source>
</evidence>
<protein>
    <submittedName>
        <fullName evidence="1">Uncharacterized protein</fullName>
    </submittedName>
</protein>
<sequence length="68" mass="7932">MHVEITTANKFYSFDSVHKVVYHTSDDDITFTDVDCIHYDKPRTAITIYTSELEYSIANQPFITKVVR</sequence>
<comment type="caution">
    <text evidence="1">The sequence shown here is derived from an EMBL/GenBank/DDBJ whole genome shotgun (WGS) entry which is preliminary data.</text>
</comment>
<evidence type="ECO:0000313" key="1">
    <source>
        <dbReference type="EMBL" id="EKB54506.1"/>
    </source>
</evidence>
<accession>K1LIM8</accession>
<proteinExistence type="predicted"/>
<reference evidence="1 2" key="1">
    <citation type="submission" date="2012-07" db="EMBL/GenBank/DDBJ databases">
        <title>The Genome Sequence of Facklamia hominis CCUG 36813.</title>
        <authorList>
            <consortium name="The Broad Institute Genome Sequencing Platform"/>
            <person name="Earl A."/>
            <person name="Ward D."/>
            <person name="Feldgarden M."/>
            <person name="Gevers D."/>
            <person name="Huys G."/>
            <person name="Walker B."/>
            <person name="Young S.K."/>
            <person name="Zeng Q."/>
            <person name="Gargeya S."/>
            <person name="Fitzgerald M."/>
            <person name="Haas B."/>
            <person name="Abouelleil A."/>
            <person name="Alvarado L."/>
            <person name="Arachchi H.M."/>
            <person name="Berlin A.M."/>
            <person name="Chapman S.B."/>
            <person name="Goldberg J."/>
            <person name="Griggs A."/>
            <person name="Gujja S."/>
            <person name="Hansen M."/>
            <person name="Howarth C."/>
            <person name="Imamovic A."/>
            <person name="Larimer J."/>
            <person name="McCowen C."/>
            <person name="Montmayeur A."/>
            <person name="Murphy C."/>
            <person name="Neiman D."/>
            <person name="Pearson M."/>
            <person name="Priest M."/>
            <person name="Roberts A."/>
            <person name="Saif S."/>
            <person name="Shea T."/>
            <person name="Sisk P."/>
            <person name="Sykes S."/>
            <person name="Wortman J."/>
            <person name="Nusbaum C."/>
            <person name="Birren B."/>
        </authorList>
    </citation>
    <scope>NUCLEOTIDE SEQUENCE [LARGE SCALE GENOMIC DNA]</scope>
    <source>
        <strain evidence="1 2">CCUG 36813</strain>
    </source>
</reference>
<dbReference type="EMBL" id="AGZD01000007">
    <property type="protein sequence ID" value="EKB54506.1"/>
    <property type="molecule type" value="Genomic_DNA"/>
</dbReference>
<dbReference type="STRING" id="883111.HMPREF9706_00696"/>
<organism evidence="1 2">
    <name type="scientific">Facklamia hominis CCUG 36813</name>
    <dbReference type="NCBI Taxonomy" id="883111"/>
    <lineage>
        <taxon>Bacteria</taxon>
        <taxon>Bacillati</taxon>
        <taxon>Bacillota</taxon>
        <taxon>Bacilli</taxon>
        <taxon>Lactobacillales</taxon>
        <taxon>Aerococcaceae</taxon>
        <taxon>Facklamia</taxon>
    </lineage>
</organism>
<dbReference type="HOGENOM" id="CLU_2787693_0_0_9"/>
<gene>
    <name evidence="1" type="ORF">HMPREF9706_00696</name>
</gene>
<name>K1LIM8_9LACT</name>
<dbReference type="AlphaFoldDB" id="K1LIM8"/>